<reference evidence="1 2" key="1">
    <citation type="journal article" date="2011" name="J. Bacteriol.">
        <title>Genome sequence of strain IMCC3088, a proteorhodopsin-containing marine bacterium belonging to the OM60/NOR5 clade.</title>
        <authorList>
            <person name="Jang Y."/>
            <person name="Oh H.M."/>
            <person name="Kang I."/>
            <person name="Lee K."/>
            <person name="Yang S.J."/>
            <person name="Cho J.C."/>
        </authorList>
    </citation>
    <scope>NUCLEOTIDE SEQUENCE [LARGE SCALE GENOMIC DNA]</scope>
    <source>
        <strain evidence="1 2">IMCC3088</strain>
    </source>
</reference>
<dbReference type="EMBL" id="AEIG01000013">
    <property type="protein sequence ID" value="EGG30532.1"/>
    <property type="molecule type" value="Genomic_DNA"/>
</dbReference>
<dbReference type="SUPFAM" id="SSF52540">
    <property type="entry name" value="P-loop containing nucleoside triphosphate hydrolases"/>
    <property type="match status" value="1"/>
</dbReference>
<comment type="caution">
    <text evidence="1">The sequence shown here is derived from an EMBL/GenBank/DDBJ whole genome shotgun (WGS) entry which is preliminary data.</text>
</comment>
<name>F3KZI5_9GAMM</name>
<dbReference type="eggNOG" id="COG1199">
    <property type="taxonomic scope" value="Bacteria"/>
</dbReference>
<sequence length="608" mass="67124">MTKLGDGLGCSGYNTVLTSATASYVSHVGRDRAEETRAALKADIGERIDAADQSNHSREEISRYESDAYLDSLISSAIEKFGDKPPYWDEPELSLQEGEQKLQAVIDEFGNASRAFHQSINLEAPILAVKATAGLGKTRSVIKRLLAYNLLEHGDIHYYVPSHALSNQLIEDLNDELSLDISSEEATYERARVIYGRGREDDAGVSLCRKADVANKIAAMGGNVYPLLCRNTSGQCEYFDNCAYLQQLEEEELPPGDIRRVLTEVKVMTHEHLFLRTKDRFADPALIVIDEGFAKSAHKSVELPIKDILAFASPESLIAEVADLLIRQEQNLLEKLRAITTSIALLDELDQYEGLQSSGFPSLDIESSTDAQLSALRSAATNNTPLLIRTLAYELQTTDRDISHAVVSDGVTATILRRKELDLPNAPVLMIDADANQTILETFFERSVSIESIRVERQAEVHQFNDRTFSMTGFADSDVLLEQVHRFISGVAQTGATLVVANKKVTTELEQLSDTGAMLNHFNNLRGVNAYAYSQNVVLIGRNQPSTPALEAAARGIWFAARAPLRLLGDVSGSKPFRREQRGYRVRTGGGTTDVQVHPDWRAQALLE</sequence>
<gene>
    <name evidence="1" type="ORF">IMCC3088_377</name>
</gene>
<keyword evidence="2" id="KW-1185">Reference proteome</keyword>
<dbReference type="AlphaFoldDB" id="F3KZI5"/>
<protein>
    <submittedName>
        <fullName evidence="1">Phage-related protein (Xylella fastidiosa)</fullName>
    </submittedName>
</protein>
<dbReference type="Proteomes" id="UP000005615">
    <property type="component" value="Unassembled WGS sequence"/>
</dbReference>
<dbReference type="InterPro" id="IPR027417">
    <property type="entry name" value="P-loop_NTPase"/>
</dbReference>
<evidence type="ECO:0000313" key="2">
    <source>
        <dbReference type="Proteomes" id="UP000005615"/>
    </source>
</evidence>
<organism evidence="1 2">
    <name type="scientific">Aequoribacter fuscus</name>
    <dbReference type="NCBI Taxonomy" id="2518989"/>
    <lineage>
        <taxon>Bacteria</taxon>
        <taxon>Pseudomonadati</taxon>
        <taxon>Pseudomonadota</taxon>
        <taxon>Gammaproteobacteria</taxon>
        <taxon>Cellvibrionales</taxon>
        <taxon>Halieaceae</taxon>
        <taxon>Aequoribacter</taxon>
    </lineage>
</organism>
<proteinExistence type="predicted"/>
<accession>F3KZI5</accession>
<evidence type="ECO:0000313" key="1">
    <source>
        <dbReference type="EMBL" id="EGG30532.1"/>
    </source>
</evidence>